<dbReference type="GO" id="GO:0000271">
    <property type="term" value="P:polysaccharide biosynthetic process"/>
    <property type="evidence" value="ECO:0007669"/>
    <property type="project" value="TreeGrafter"/>
</dbReference>
<organism evidence="2 3">
    <name type="scientific">Nitrospirillum iridis</name>
    <dbReference type="NCBI Taxonomy" id="765888"/>
    <lineage>
        <taxon>Bacteria</taxon>
        <taxon>Pseudomonadati</taxon>
        <taxon>Pseudomonadota</taxon>
        <taxon>Alphaproteobacteria</taxon>
        <taxon>Rhodospirillales</taxon>
        <taxon>Azospirillaceae</taxon>
        <taxon>Nitrospirillum</taxon>
    </lineage>
</organism>
<keyword evidence="1" id="KW-0663">Pyridoxal phosphate</keyword>
<evidence type="ECO:0000256" key="1">
    <source>
        <dbReference type="RuleBase" id="RU004508"/>
    </source>
</evidence>
<keyword evidence="3" id="KW-1185">Reference proteome</keyword>
<dbReference type="Proteomes" id="UP000539175">
    <property type="component" value="Unassembled WGS sequence"/>
</dbReference>
<dbReference type="Pfam" id="PF01041">
    <property type="entry name" value="DegT_DnrJ_EryC1"/>
    <property type="match status" value="1"/>
</dbReference>
<dbReference type="PANTHER" id="PTHR30244:SF39">
    <property type="entry name" value="BLR3650 PROTEIN"/>
    <property type="match status" value="1"/>
</dbReference>
<accession>A0A7X0B316</accession>
<dbReference type="AlphaFoldDB" id="A0A7X0B316"/>
<dbReference type="GO" id="GO:0030170">
    <property type="term" value="F:pyridoxal phosphate binding"/>
    <property type="evidence" value="ECO:0007669"/>
    <property type="project" value="TreeGrafter"/>
</dbReference>
<sequence>MIAAQGEAQREAQTEVAQTEVVDDGDVLDVGTIPLSDPDITTAELAAVEAVLRSPRVSGGAVVEAFEAAFAHYLGRDYAIAVPSGTLGLLMALEAHGIGPGDEVVAAPYSFRETAHAISLAGARPVFADIDYWAGTLSPEKAAARITPKTRALIGGNSNGHPADWAALRALATQHGLILIEDSTEAIGSRYQGALVGTFGDTAVFDFSQPLPLTCGEGGMVVTNDVDIAMALRRRRTHRPHERTSVVVSGTPPYQAGMSDLAAALGLAQLRRLDEILERRRLVQHLYFKHVQSFEGIKDPYVGPDATEVNWLFYLVQLGTRFSRSSRDAIIEDLRVEQVEAVAYSHPLHLQRHYFDLGYRRGDFFVTEKVADRAVALPFHTHLSEDQIAFIVGTMKDASINVGAGAAIY</sequence>
<dbReference type="PANTHER" id="PTHR30244">
    <property type="entry name" value="TRANSAMINASE"/>
    <property type="match status" value="1"/>
</dbReference>
<evidence type="ECO:0000313" key="3">
    <source>
        <dbReference type="Proteomes" id="UP000539175"/>
    </source>
</evidence>
<dbReference type="RefSeq" id="WP_184806890.1">
    <property type="nucleotide sequence ID" value="NZ_JACIIZ010000017.1"/>
</dbReference>
<comment type="caution">
    <text evidence="2">The sequence shown here is derived from an EMBL/GenBank/DDBJ whole genome shotgun (WGS) entry which is preliminary data.</text>
</comment>
<dbReference type="InterPro" id="IPR015424">
    <property type="entry name" value="PyrdxlP-dep_Trfase"/>
</dbReference>
<dbReference type="InterPro" id="IPR015422">
    <property type="entry name" value="PyrdxlP-dep_Trfase_small"/>
</dbReference>
<reference evidence="2 3" key="1">
    <citation type="submission" date="2020-08" db="EMBL/GenBank/DDBJ databases">
        <title>Genomic Encyclopedia of Type Strains, Phase IV (KMG-IV): sequencing the most valuable type-strain genomes for metagenomic binning, comparative biology and taxonomic classification.</title>
        <authorList>
            <person name="Goeker M."/>
        </authorList>
    </citation>
    <scope>NUCLEOTIDE SEQUENCE [LARGE SCALE GENOMIC DNA]</scope>
    <source>
        <strain evidence="2 3">DSM 22198</strain>
    </source>
</reference>
<protein>
    <recommendedName>
        <fullName evidence="4">DegT/DnrJ/EryC1/StrS family aminotransferase</fullName>
    </recommendedName>
</protein>
<evidence type="ECO:0008006" key="4">
    <source>
        <dbReference type="Google" id="ProtNLM"/>
    </source>
</evidence>
<gene>
    <name evidence="2" type="ORF">FHS74_005051</name>
</gene>
<proteinExistence type="inferred from homology"/>
<evidence type="ECO:0000313" key="2">
    <source>
        <dbReference type="EMBL" id="MBB6254462.1"/>
    </source>
</evidence>
<comment type="similarity">
    <text evidence="1">Belongs to the DegT/DnrJ/EryC1 family.</text>
</comment>
<dbReference type="InterPro" id="IPR015421">
    <property type="entry name" value="PyrdxlP-dep_Trfase_major"/>
</dbReference>
<dbReference type="GO" id="GO:0008483">
    <property type="term" value="F:transaminase activity"/>
    <property type="evidence" value="ECO:0007669"/>
    <property type="project" value="TreeGrafter"/>
</dbReference>
<name>A0A7X0B316_9PROT</name>
<dbReference type="PIRSF" id="PIRSF000390">
    <property type="entry name" value="PLP_StrS"/>
    <property type="match status" value="1"/>
</dbReference>
<dbReference type="CDD" id="cd00616">
    <property type="entry name" value="AHBA_syn"/>
    <property type="match status" value="1"/>
</dbReference>
<dbReference type="EMBL" id="JACIIZ010000017">
    <property type="protein sequence ID" value="MBB6254462.1"/>
    <property type="molecule type" value="Genomic_DNA"/>
</dbReference>
<dbReference type="InterPro" id="IPR000653">
    <property type="entry name" value="DegT/StrS_aminotransferase"/>
</dbReference>
<dbReference type="Gene3D" id="3.90.1150.10">
    <property type="entry name" value="Aspartate Aminotransferase, domain 1"/>
    <property type="match status" value="1"/>
</dbReference>
<dbReference type="SUPFAM" id="SSF53383">
    <property type="entry name" value="PLP-dependent transferases"/>
    <property type="match status" value="1"/>
</dbReference>
<dbReference type="Gene3D" id="3.40.640.10">
    <property type="entry name" value="Type I PLP-dependent aspartate aminotransferase-like (Major domain)"/>
    <property type="match status" value="1"/>
</dbReference>